<accession>A0A8T2LHZ6</accession>
<dbReference type="EMBL" id="JAICCE010000011">
    <property type="protein sequence ID" value="KAG9271130.1"/>
    <property type="molecule type" value="Genomic_DNA"/>
</dbReference>
<evidence type="ECO:0000313" key="2">
    <source>
        <dbReference type="EMBL" id="KAG9271130.1"/>
    </source>
</evidence>
<feature type="chain" id="PRO_5035884398" evidence="1">
    <location>
        <begin position="22"/>
        <end position="104"/>
    </location>
</feature>
<proteinExistence type="predicted"/>
<feature type="non-terminal residue" evidence="2">
    <location>
        <position position="1"/>
    </location>
</feature>
<name>A0A8T2LHZ6_ASTMX</name>
<feature type="signal peptide" evidence="1">
    <location>
        <begin position="1"/>
        <end position="21"/>
    </location>
</feature>
<reference evidence="2 3" key="1">
    <citation type="submission" date="2021-07" db="EMBL/GenBank/DDBJ databases">
        <authorList>
            <person name="Imarazene B."/>
            <person name="Zahm M."/>
            <person name="Klopp C."/>
            <person name="Cabau C."/>
            <person name="Beille S."/>
            <person name="Jouanno E."/>
            <person name="Castinel A."/>
            <person name="Lluch J."/>
            <person name="Gil L."/>
            <person name="Kuchtly C."/>
            <person name="Lopez Roques C."/>
            <person name="Donnadieu C."/>
            <person name="Parrinello H."/>
            <person name="Journot L."/>
            <person name="Du K."/>
            <person name="Schartl M."/>
            <person name="Retaux S."/>
            <person name="Guiguen Y."/>
        </authorList>
    </citation>
    <scope>NUCLEOTIDE SEQUENCE [LARGE SCALE GENOMIC DNA]</scope>
    <source>
        <strain evidence="2">Pach_M1</strain>
        <tissue evidence="2">Testis</tissue>
    </source>
</reference>
<keyword evidence="1" id="KW-0732">Signal</keyword>
<evidence type="ECO:0000313" key="3">
    <source>
        <dbReference type="Proteomes" id="UP000752171"/>
    </source>
</evidence>
<evidence type="ECO:0000256" key="1">
    <source>
        <dbReference type="SAM" id="SignalP"/>
    </source>
</evidence>
<protein>
    <submittedName>
        <fullName evidence="2">Kelch domain-containing protein 3-like</fullName>
    </submittedName>
</protein>
<dbReference type="AlphaFoldDB" id="A0A8T2LHZ6"/>
<comment type="caution">
    <text evidence="2">The sequence shown here is derived from an EMBL/GenBank/DDBJ whole genome shotgun (WGS) entry which is preliminary data.</text>
</comment>
<sequence length="104" mass="11525">LHAGFTTAVWVLALLSSLNHPAPMLKKRSCLKDISPALKKTKQWKNCLTFENQEAIGEVQEGELSAEEMEDDLAHPMPDLLLHVCPEWVAAFAFAALNEQSPRG</sequence>
<organism evidence="2 3">
    <name type="scientific">Astyanax mexicanus</name>
    <name type="common">Blind cave fish</name>
    <name type="synonym">Astyanax fasciatus mexicanus</name>
    <dbReference type="NCBI Taxonomy" id="7994"/>
    <lineage>
        <taxon>Eukaryota</taxon>
        <taxon>Metazoa</taxon>
        <taxon>Chordata</taxon>
        <taxon>Craniata</taxon>
        <taxon>Vertebrata</taxon>
        <taxon>Euteleostomi</taxon>
        <taxon>Actinopterygii</taxon>
        <taxon>Neopterygii</taxon>
        <taxon>Teleostei</taxon>
        <taxon>Ostariophysi</taxon>
        <taxon>Characiformes</taxon>
        <taxon>Characoidei</taxon>
        <taxon>Acestrorhamphidae</taxon>
        <taxon>Acestrorhamphinae</taxon>
        <taxon>Astyanax</taxon>
    </lineage>
</organism>
<dbReference type="Proteomes" id="UP000752171">
    <property type="component" value="Unassembled WGS sequence"/>
</dbReference>
<gene>
    <name evidence="2" type="ORF">AMEX_G14010</name>
</gene>